<sequence length="183" mass="20134">MGAVIALAVAGQAAAVTIERMQVERDDTRYTIAASMVLSVSSVHAFRAASDYERLPEFNPSIISSKRLPGSRLRSNIRLCVALFCKQIKQVMRYEETPPDAITMQVVPGAGDLKRGHADWQISAEGANAARLVFDAEIEPGFWVPPLIGPYLIARELRRQARVTAESIERLASDYDDETESGN</sequence>
<comment type="similarity">
    <text evidence="1">Belongs to the ribosome association toxin RatA family.</text>
</comment>
<reference evidence="4 5" key="1">
    <citation type="journal article" date="2011" name="J. Bacteriol.">
        <title>Genome sequence of Salinisphaera shabanensis, a gammaproteobacterium from the harsh, variable environment of the brine-seawater interface of the Shaban Deep in the Red Sea.</title>
        <authorList>
            <person name="Antunes A."/>
            <person name="Alam I."/>
            <person name="Bajic V.B."/>
            <person name="Stingl U."/>
        </authorList>
    </citation>
    <scope>NUCLEOTIDE SEQUENCE [LARGE SCALE GENOMIC DNA]</scope>
    <source>
        <strain evidence="4 5">E1L3A</strain>
    </source>
</reference>
<accession>U2FWH1</accession>
<keyword evidence="2" id="KW-1277">Toxin-antitoxin system</keyword>
<dbReference type="InterPro" id="IPR005031">
    <property type="entry name" value="COQ10_START"/>
</dbReference>
<dbReference type="RefSeq" id="WP_006912324.1">
    <property type="nucleotide sequence ID" value="NZ_AFNV02000004.1"/>
</dbReference>
<evidence type="ECO:0000313" key="4">
    <source>
        <dbReference type="EMBL" id="ERJ20244.1"/>
    </source>
</evidence>
<organism evidence="4 5">
    <name type="scientific">Salinisphaera shabanensis E1L3A</name>
    <dbReference type="NCBI Taxonomy" id="1033802"/>
    <lineage>
        <taxon>Bacteria</taxon>
        <taxon>Pseudomonadati</taxon>
        <taxon>Pseudomonadota</taxon>
        <taxon>Gammaproteobacteria</taxon>
        <taxon>Salinisphaerales</taxon>
        <taxon>Salinisphaeraceae</taxon>
        <taxon>Salinisphaera</taxon>
    </lineage>
</organism>
<dbReference type="eggNOG" id="COG2867">
    <property type="taxonomic scope" value="Bacteria"/>
</dbReference>
<dbReference type="STRING" id="1033802.SSPSH_000803"/>
<dbReference type="InterPro" id="IPR023393">
    <property type="entry name" value="START-like_dom_sf"/>
</dbReference>
<evidence type="ECO:0000256" key="1">
    <source>
        <dbReference type="ARBA" id="ARBA00008918"/>
    </source>
</evidence>
<evidence type="ECO:0000259" key="3">
    <source>
        <dbReference type="Pfam" id="PF03364"/>
    </source>
</evidence>
<keyword evidence="5" id="KW-1185">Reference proteome</keyword>
<reference evidence="4 5" key="2">
    <citation type="journal article" date="2013" name="PLoS ONE">
        <title>INDIGO - INtegrated Data Warehouse of MIcrobial GenOmes with Examples from the Red Sea Extremophiles.</title>
        <authorList>
            <person name="Alam I."/>
            <person name="Antunes A."/>
            <person name="Kamau A.A."/>
            <person name="Ba Alawi W."/>
            <person name="Kalkatawi M."/>
            <person name="Stingl U."/>
            <person name="Bajic V.B."/>
        </authorList>
    </citation>
    <scope>NUCLEOTIDE SEQUENCE [LARGE SCALE GENOMIC DNA]</scope>
    <source>
        <strain evidence="4 5">E1L3A</strain>
    </source>
</reference>
<comment type="caution">
    <text evidence="4">The sequence shown here is derived from an EMBL/GenBank/DDBJ whole genome shotgun (WGS) entry which is preliminary data.</text>
</comment>
<dbReference type="Proteomes" id="UP000006242">
    <property type="component" value="Unassembled WGS sequence"/>
</dbReference>
<gene>
    <name evidence="4" type="ORF">SSPSH_000803</name>
</gene>
<feature type="domain" description="Coenzyme Q-binding protein COQ10 START" evidence="3">
    <location>
        <begin position="44"/>
        <end position="147"/>
    </location>
</feature>
<protein>
    <submittedName>
        <fullName evidence="4">Cyclase-dehydrase protein</fullName>
    </submittedName>
</protein>
<dbReference type="OrthoDB" id="5568133at2"/>
<dbReference type="SUPFAM" id="SSF55961">
    <property type="entry name" value="Bet v1-like"/>
    <property type="match status" value="1"/>
</dbReference>
<dbReference type="AlphaFoldDB" id="U2FWH1"/>
<dbReference type="Pfam" id="PF03364">
    <property type="entry name" value="Polyketide_cyc"/>
    <property type="match status" value="1"/>
</dbReference>
<dbReference type="EMBL" id="AFNV02000004">
    <property type="protein sequence ID" value="ERJ20244.1"/>
    <property type="molecule type" value="Genomic_DNA"/>
</dbReference>
<evidence type="ECO:0000256" key="2">
    <source>
        <dbReference type="ARBA" id="ARBA00022649"/>
    </source>
</evidence>
<proteinExistence type="inferred from homology"/>
<dbReference type="Gene3D" id="3.30.530.20">
    <property type="match status" value="1"/>
</dbReference>
<name>U2FWH1_9GAMM</name>
<evidence type="ECO:0000313" key="5">
    <source>
        <dbReference type="Proteomes" id="UP000006242"/>
    </source>
</evidence>